<dbReference type="InterPro" id="IPR052396">
    <property type="entry name" value="Meiotic_Drive_Suppr_Kinase"/>
</dbReference>
<accession>A0AAV9XE30</accession>
<evidence type="ECO:0000313" key="3">
    <source>
        <dbReference type="Proteomes" id="UP001365542"/>
    </source>
</evidence>
<dbReference type="GO" id="GO:0004672">
    <property type="term" value="F:protein kinase activity"/>
    <property type="evidence" value="ECO:0007669"/>
    <property type="project" value="InterPro"/>
</dbReference>
<dbReference type="AlphaFoldDB" id="A0AAV9XE30"/>
<dbReference type="PANTHER" id="PTHR37171">
    <property type="entry name" value="SERINE/THREONINE-PROTEIN KINASE YRZF-RELATED"/>
    <property type="match status" value="1"/>
</dbReference>
<name>A0AAV9XE30_9PEZI</name>
<gene>
    <name evidence="2" type="ORF">TWF694_009166</name>
</gene>
<feature type="domain" description="Protein kinase" evidence="1">
    <location>
        <begin position="326"/>
        <end position="517"/>
    </location>
</feature>
<dbReference type="Gene3D" id="1.10.510.10">
    <property type="entry name" value="Transferase(Phosphotransferase) domain 1"/>
    <property type="match status" value="1"/>
</dbReference>
<comment type="caution">
    <text evidence="2">The sequence shown here is derived from an EMBL/GenBank/DDBJ whole genome shotgun (WGS) entry which is preliminary data.</text>
</comment>
<keyword evidence="3" id="KW-1185">Reference proteome</keyword>
<dbReference type="InterPro" id="IPR000719">
    <property type="entry name" value="Prot_kinase_dom"/>
</dbReference>
<dbReference type="SUPFAM" id="SSF56112">
    <property type="entry name" value="Protein kinase-like (PK-like)"/>
    <property type="match status" value="1"/>
</dbReference>
<sequence>MKLLDFIRKNKLPKHLSRFIRTPSKVDSITRLPFLIQASLPHRVWVPMHRSRLAGLVRGWTRERIGASNVRVITWARFSEELAEGLAPYLTQDFPTLTNHENKTLNALESYGEGHRGHPSPLELAELALESPCGKVISLICRIGEPEITWQNRCKILGFPSRSIDLDNGLLLMYHRNFPPPKPPSNINASETGSRRFMRGVSSEEWERDRDLRLICQHMKDRSKEFQYSIVSDIESTHVIKFGYDQKYGENISVSPEIKWDGEGLESPLAAYIYATSQAYMQPKCYNVLARSSPPRGPINRWRFDEAEKLISPLPGLNWNSIVIPDTENLVFLPGRDFIVKEGKSVLEGEVVHKKKNIAVRVILKLFNCVNYERHSLAYANELAIYERLAALQGKYIPRLYASGTIDHHWGVLVLEHCGKSFQESSRSINDSLVPKIKEGVKEALEAIHKCNVLYKGIQLGNILIEKNKFGVVIKLVDFEQSVFREDIRTDEIEVETDQLKKLRLPTLPSARSRGYK</sequence>
<dbReference type="PANTHER" id="PTHR37171:SF1">
    <property type="entry name" value="SERINE_THREONINE-PROTEIN KINASE YRZF-RELATED"/>
    <property type="match status" value="1"/>
</dbReference>
<dbReference type="Proteomes" id="UP001365542">
    <property type="component" value="Unassembled WGS sequence"/>
</dbReference>
<dbReference type="PROSITE" id="PS50011">
    <property type="entry name" value="PROTEIN_KINASE_DOM"/>
    <property type="match status" value="1"/>
</dbReference>
<dbReference type="GO" id="GO:0005524">
    <property type="term" value="F:ATP binding"/>
    <property type="evidence" value="ECO:0007669"/>
    <property type="project" value="InterPro"/>
</dbReference>
<organism evidence="2 3">
    <name type="scientific">Orbilia ellipsospora</name>
    <dbReference type="NCBI Taxonomy" id="2528407"/>
    <lineage>
        <taxon>Eukaryota</taxon>
        <taxon>Fungi</taxon>
        <taxon>Dikarya</taxon>
        <taxon>Ascomycota</taxon>
        <taxon>Pezizomycotina</taxon>
        <taxon>Orbiliomycetes</taxon>
        <taxon>Orbiliales</taxon>
        <taxon>Orbiliaceae</taxon>
        <taxon>Orbilia</taxon>
    </lineage>
</organism>
<reference evidence="2 3" key="1">
    <citation type="submission" date="2019-10" db="EMBL/GenBank/DDBJ databases">
        <authorList>
            <person name="Palmer J.M."/>
        </authorList>
    </citation>
    <scope>NUCLEOTIDE SEQUENCE [LARGE SCALE GENOMIC DNA]</scope>
    <source>
        <strain evidence="2 3">TWF694</strain>
    </source>
</reference>
<dbReference type="EMBL" id="JAVHJO010000005">
    <property type="protein sequence ID" value="KAK6540365.1"/>
    <property type="molecule type" value="Genomic_DNA"/>
</dbReference>
<proteinExistence type="predicted"/>
<dbReference type="InterPro" id="IPR011009">
    <property type="entry name" value="Kinase-like_dom_sf"/>
</dbReference>
<protein>
    <recommendedName>
        <fullName evidence="1">Protein kinase domain-containing protein</fullName>
    </recommendedName>
</protein>
<evidence type="ECO:0000259" key="1">
    <source>
        <dbReference type="PROSITE" id="PS50011"/>
    </source>
</evidence>
<evidence type="ECO:0000313" key="2">
    <source>
        <dbReference type="EMBL" id="KAK6540365.1"/>
    </source>
</evidence>
<dbReference type="Pfam" id="PF00069">
    <property type="entry name" value="Pkinase"/>
    <property type="match status" value="1"/>
</dbReference>